<keyword evidence="5" id="KW-0998">Cell outer membrane</keyword>
<feature type="signal peptide" evidence="6">
    <location>
        <begin position="1"/>
        <end position="21"/>
    </location>
</feature>
<gene>
    <name evidence="9" type="ORF">ELS83_05675</name>
</gene>
<comment type="subcellular location">
    <subcellularLocation>
        <location evidence="1">Cell outer membrane</location>
    </subcellularLocation>
</comment>
<dbReference type="InterPro" id="IPR011990">
    <property type="entry name" value="TPR-like_helical_dom_sf"/>
</dbReference>
<dbReference type="Gene3D" id="1.25.40.390">
    <property type="match status" value="1"/>
</dbReference>
<evidence type="ECO:0000256" key="5">
    <source>
        <dbReference type="ARBA" id="ARBA00023237"/>
    </source>
</evidence>
<dbReference type="Pfam" id="PF14322">
    <property type="entry name" value="SusD-like_3"/>
    <property type="match status" value="1"/>
</dbReference>
<comment type="similarity">
    <text evidence="2">Belongs to the SusD family.</text>
</comment>
<reference evidence="9 10" key="1">
    <citation type="submission" date="2018-12" db="EMBL/GenBank/DDBJ databases">
        <title>Marinifilum JC070 sp. nov., a marine bacterium isolated from Yongle Blue Hole in the South China Sea.</title>
        <authorList>
            <person name="Fu T."/>
        </authorList>
    </citation>
    <scope>NUCLEOTIDE SEQUENCE [LARGE SCALE GENOMIC DNA]</scope>
    <source>
        <strain evidence="9 10">JC070</strain>
    </source>
</reference>
<protein>
    <submittedName>
        <fullName evidence="9">RagB/SusD family nutrient uptake outer membrane protein</fullName>
    </submittedName>
</protein>
<evidence type="ECO:0000256" key="4">
    <source>
        <dbReference type="ARBA" id="ARBA00023136"/>
    </source>
</evidence>
<evidence type="ECO:0000313" key="10">
    <source>
        <dbReference type="Proteomes" id="UP000732105"/>
    </source>
</evidence>
<keyword evidence="4" id="KW-0472">Membrane</keyword>
<dbReference type="EMBL" id="RZNH01000006">
    <property type="protein sequence ID" value="NOU59300.1"/>
    <property type="molecule type" value="Genomic_DNA"/>
</dbReference>
<evidence type="ECO:0000256" key="1">
    <source>
        <dbReference type="ARBA" id="ARBA00004442"/>
    </source>
</evidence>
<evidence type="ECO:0000256" key="6">
    <source>
        <dbReference type="SAM" id="SignalP"/>
    </source>
</evidence>
<dbReference type="InterPro" id="IPR012944">
    <property type="entry name" value="SusD_RagB_dom"/>
</dbReference>
<evidence type="ECO:0000259" key="7">
    <source>
        <dbReference type="Pfam" id="PF07980"/>
    </source>
</evidence>
<dbReference type="Pfam" id="PF07980">
    <property type="entry name" value="SusD_RagB"/>
    <property type="match status" value="1"/>
</dbReference>
<keyword evidence="10" id="KW-1185">Reference proteome</keyword>
<evidence type="ECO:0000313" key="9">
    <source>
        <dbReference type="EMBL" id="NOU59300.1"/>
    </source>
</evidence>
<accession>A0ABX1WTP0</accession>
<dbReference type="PROSITE" id="PS51257">
    <property type="entry name" value="PROKAR_LIPOPROTEIN"/>
    <property type="match status" value="1"/>
</dbReference>
<evidence type="ECO:0000256" key="3">
    <source>
        <dbReference type="ARBA" id="ARBA00022729"/>
    </source>
</evidence>
<name>A0ABX1WTP0_9BACT</name>
<dbReference type="SUPFAM" id="SSF48452">
    <property type="entry name" value="TPR-like"/>
    <property type="match status" value="1"/>
</dbReference>
<feature type="chain" id="PRO_5046089833" evidence="6">
    <location>
        <begin position="22"/>
        <end position="457"/>
    </location>
</feature>
<keyword evidence="3 6" id="KW-0732">Signal</keyword>
<evidence type="ECO:0000256" key="2">
    <source>
        <dbReference type="ARBA" id="ARBA00006275"/>
    </source>
</evidence>
<comment type="caution">
    <text evidence="9">The sequence shown here is derived from an EMBL/GenBank/DDBJ whole genome shotgun (WGS) entry which is preliminary data.</text>
</comment>
<feature type="domain" description="SusD-like N-terminal" evidence="8">
    <location>
        <begin position="73"/>
        <end position="223"/>
    </location>
</feature>
<organism evidence="9 10">
    <name type="scientific">Marinifilum caeruleilacunae</name>
    <dbReference type="NCBI Taxonomy" id="2499076"/>
    <lineage>
        <taxon>Bacteria</taxon>
        <taxon>Pseudomonadati</taxon>
        <taxon>Bacteroidota</taxon>
        <taxon>Bacteroidia</taxon>
        <taxon>Marinilabiliales</taxon>
        <taxon>Marinifilaceae</taxon>
    </lineage>
</organism>
<dbReference type="CDD" id="cd08977">
    <property type="entry name" value="SusD"/>
    <property type="match status" value="1"/>
</dbReference>
<sequence length="457" mass="51497">MEKMKKLIYLFLVTAFLSSCSDDYVDILPFGSTIPENTDDLAMMLNVTNDINSGGGNFGNQADDVVIPDDRLAFSNESAISSYTWADFMYKENETDDDWADQYKAISRANYVISNIDEFEVANEFDVENTKGRAHFIRANALFYLVNGYAKHYNASSASTDLGVPLPLELDINVLIPRSTVQETYDLIISDLEAALPLLPDVSSTSTWASKQSAYALLGRVYLYQEKYELSAQNSRAALDLGNTLSDYNSFFLYDPSNAARGLGGYDSNKISNEENTYVNEQGWYRTSLFLSDELVAVFDQANDLRFRYFISDVDQTGAPQPNYIPVNAGRTPWSGIRMPEIYLNYCEALMKQASPNSTDAVAYLNMLRAKRYDAATYADFTHADDASTLAEIMLERRRELRLTAWRWFDMKRLGLSHSRTVNGQTYTINASSANYVWAIPLNVIAINPLEQNERGL</sequence>
<proteinExistence type="inferred from homology"/>
<dbReference type="Proteomes" id="UP000732105">
    <property type="component" value="Unassembled WGS sequence"/>
</dbReference>
<dbReference type="InterPro" id="IPR033985">
    <property type="entry name" value="SusD-like_N"/>
</dbReference>
<evidence type="ECO:0000259" key="8">
    <source>
        <dbReference type="Pfam" id="PF14322"/>
    </source>
</evidence>
<feature type="domain" description="RagB/SusD" evidence="7">
    <location>
        <begin position="327"/>
        <end position="416"/>
    </location>
</feature>